<dbReference type="GO" id="GO:0006355">
    <property type="term" value="P:regulation of DNA-templated transcription"/>
    <property type="evidence" value="ECO:0007669"/>
    <property type="project" value="InterPro"/>
</dbReference>
<evidence type="ECO:0000256" key="5">
    <source>
        <dbReference type="ARBA" id="ARBA00024867"/>
    </source>
</evidence>
<evidence type="ECO:0000313" key="10">
    <source>
        <dbReference type="EMBL" id="SNS71065.1"/>
    </source>
</evidence>
<dbReference type="InterPro" id="IPR001789">
    <property type="entry name" value="Sig_transdc_resp-reg_receiver"/>
</dbReference>
<dbReference type="InterPro" id="IPR039420">
    <property type="entry name" value="WalR-like"/>
</dbReference>
<dbReference type="InterPro" id="IPR016032">
    <property type="entry name" value="Sig_transdc_resp-reg_C-effctor"/>
</dbReference>
<protein>
    <recommendedName>
        <fullName evidence="1">Stage 0 sporulation protein A homolog</fullName>
    </recommendedName>
</protein>
<gene>
    <name evidence="10" type="ORF">SAMN05446037_101819</name>
</gene>
<evidence type="ECO:0000313" key="11">
    <source>
        <dbReference type="Proteomes" id="UP000198304"/>
    </source>
</evidence>
<dbReference type="EMBL" id="FZOJ01000018">
    <property type="protein sequence ID" value="SNS71065.1"/>
    <property type="molecule type" value="Genomic_DNA"/>
</dbReference>
<evidence type="ECO:0000256" key="3">
    <source>
        <dbReference type="ARBA" id="ARBA00023125"/>
    </source>
</evidence>
<dbReference type="PROSITE" id="PS51755">
    <property type="entry name" value="OMPR_PHOB"/>
    <property type="match status" value="1"/>
</dbReference>
<evidence type="ECO:0000259" key="9">
    <source>
        <dbReference type="PROSITE" id="PS51755"/>
    </source>
</evidence>
<dbReference type="GO" id="GO:0032993">
    <property type="term" value="C:protein-DNA complex"/>
    <property type="evidence" value="ECO:0007669"/>
    <property type="project" value="TreeGrafter"/>
</dbReference>
<dbReference type="Gene3D" id="6.10.250.690">
    <property type="match status" value="1"/>
</dbReference>
<dbReference type="Gene3D" id="1.10.10.10">
    <property type="entry name" value="Winged helix-like DNA-binding domain superfamily/Winged helix DNA-binding domain"/>
    <property type="match status" value="1"/>
</dbReference>
<dbReference type="GO" id="GO:0005829">
    <property type="term" value="C:cytosol"/>
    <property type="evidence" value="ECO:0007669"/>
    <property type="project" value="TreeGrafter"/>
</dbReference>
<dbReference type="SMART" id="SM00448">
    <property type="entry name" value="REC"/>
    <property type="match status" value="1"/>
</dbReference>
<feature type="domain" description="OmpR/PhoB-type" evidence="9">
    <location>
        <begin position="130"/>
        <end position="227"/>
    </location>
</feature>
<dbReference type="SUPFAM" id="SSF46894">
    <property type="entry name" value="C-terminal effector domain of the bipartite response regulators"/>
    <property type="match status" value="1"/>
</dbReference>
<feature type="DNA-binding region" description="OmpR/PhoB-type" evidence="7">
    <location>
        <begin position="130"/>
        <end position="227"/>
    </location>
</feature>
<sequence>MKGSDILYKIMVIEDNEKLKDKLKKLLVQYGYSVIDPPLDKHIINHFKESMPHLVLLDINLPCFDGFHFCREIRKISNVPIIFVTSRSSSMDEVMGMTVGGDDFITKPYNPEVLLARIGAVLRRSYSATSDIIEHNGLALNLANYTTVYEGNSIDLSKNEYKILYYLMKNRGKLISRDDLMKQLWNDDVFLDDNTLTVNINRLRRKLKDIGLSNYILTKHGQGYIIT</sequence>
<evidence type="ECO:0000256" key="7">
    <source>
        <dbReference type="PROSITE-ProRule" id="PRU01091"/>
    </source>
</evidence>
<dbReference type="Gene3D" id="3.40.50.2300">
    <property type="match status" value="1"/>
</dbReference>
<accession>A0A239GQC2</accession>
<evidence type="ECO:0000259" key="8">
    <source>
        <dbReference type="PROSITE" id="PS50110"/>
    </source>
</evidence>
<dbReference type="PROSITE" id="PS50110">
    <property type="entry name" value="RESPONSE_REGULATORY"/>
    <property type="match status" value="1"/>
</dbReference>
<keyword evidence="2" id="KW-0805">Transcription regulation</keyword>
<dbReference type="PANTHER" id="PTHR48111">
    <property type="entry name" value="REGULATOR OF RPOS"/>
    <property type="match status" value="1"/>
</dbReference>
<evidence type="ECO:0000256" key="4">
    <source>
        <dbReference type="ARBA" id="ARBA00023163"/>
    </source>
</evidence>
<feature type="domain" description="Response regulatory" evidence="8">
    <location>
        <begin position="9"/>
        <end position="122"/>
    </location>
</feature>
<proteinExistence type="predicted"/>
<keyword evidence="11" id="KW-1185">Reference proteome</keyword>
<keyword evidence="4" id="KW-0804">Transcription</keyword>
<organism evidence="10 11">
    <name type="scientific">Anaerovirgula multivorans</name>
    <dbReference type="NCBI Taxonomy" id="312168"/>
    <lineage>
        <taxon>Bacteria</taxon>
        <taxon>Bacillati</taxon>
        <taxon>Bacillota</taxon>
        <taxon>Clostridia</taxon>
        <taxon>Peptostreptococcales</taxon>
        <taxon>Natronincolaceae</taxon>
        <taxon>Anaerovirgula</taxon>
    </lineage>
</organism>
<dbReference type="InterPro" id="IPR036388">
    <property type="entry name" value="WH-like_DNA-bd_sf"/>
</dbReference>
<evidence type="ECO:0000256" key="2">
    <source>
        <dbReference type="ARBA" id="ARBA00023015"/>
    </source>
</evidence>
<dbReference type="Pfam" id="PF00486">
    <property type="entry name" value="Trans_reg_C"/>
    <property type="match status" value="1"/>
</dbReference>
<keyword evidence="3 7" id="KW-0238">DNA-binding</keyword>
<name>A0A239GQC2_9FIRM</name>
<evidence type="ECO:0000256" key="1">
    <source>
        <dbReference type="ARBA" id="ARBA00018672"/>
    </source>
</evidence>
<comment type="function">
    <text evidence="5">May play the central regulatory role in sporulation. It may be an element of the effector pathway responsible for the activation of sporulation genes in response to nutritional stress. Spo0A may act in concert with spo0H (a sigma factor) to control the expression of some genes that are critical to the sporulation process.</text>
</comment>
<dbReference type="AlphaFoldDB" id="A0A239GQC2"/>
<dbReference type="SMART" id="SM00862">
    <property type="entry name" value="Trans_reg_C"/>
    <property type="match status" value="1"/>
</dbReference>
<dbReference type="CDD" id="cd00383">
    <property type="entry name" value="trans_reg_C"/>
    <property type="match status" value="1"/>
</dbReference>
<dbReference type="GO" id="GO:0000976">
    <property type="term" value="F:transcription cis-regulatory region binding"/>
    <property type="evidence" value="ECO:0007669"/>
    <property type="project" value="TreeGrafter"/>
</dbReference>
<evidence type="ECO:0000256" key="6">
    <source>
        <dbReference type="PROSITE-ProRule" id="PRU00169"/>
    </source>
</evidence>
<dbReference type="Pfam" id="PF00072">
    <property type="entry name" value="Response_reg"/>
    <property type="match status" value="1"/>
</dbReference>
<dbReference type="InterPro" id="IPR001867">
    <property type="entry name" value="OmpR/PhoB-type_DNA-bd"/>
</dbReference>
<dbReference type="PANTHER" id="PTHR48111:SF43">
    <property type="entry name" value="STAGE 0 SPORULATION PROTEIN A HOMOLOG"/>
    <property type="match status" value="1"/>
</dbReference>
<keyword evidence="6" id="KW-0597">Phosphoprotein</keyword>
<reference evidence="10 11" key="1">
    <citation type="submission" date="2017-06" db="EMBL/GenBank/DDBJ databases">
        <authorList>
            <person name="Kim H.J."/>
            <person name="Triplett B.A."/>
        </authorList>
    </citation>
    <scope>NUCLEOTIDE SEQUENCE [LARGE SCALE GENOMIC DNA]</scope>
    <source>
        <strain evidence="10 11">SCA</strain>
    </source>
</reference>
<dbReference type="Proteomes" id="UP000198304">
    <property type="component" value="Unassembled WGS sequence"/>
</dbReference>
<dbReference type="GO" id="GO:0000156">
    <property type="term" value="F:phosphorelay response regulator activity"/>
    <property type="evidence" value="ECO:0007669"/>
    <property type="project" value="TreeGrafter"/>
</dbReference>
<dbReference type="InterPro" id="IPR011006">
    <property type="entry name" value="CheY-like_superfamily"/>
</dbReference>
<feature type="modified residue" description="4-aspartylphosphate" evidence="6">
    <location>
        <position position="58"/>
    </location>
</feature>
<dbReference type="SUPFAM" id="SSF52172">
    <property type="entry name" value="CheY-like"/>
    <property type="match status" value="1"/>
</dbReference>